<organism evidence="3 4">
    <name type="scientific">Okibacterium fritillariae</name>
    <dbReference type="NCBI Taxonomy" id="123320"/>
    <lineage>
        <taxon>Bacteria</taxon>
        <taxon>Bacillati</taxon>
        <taxon>Actinomycetota</taxon>
        <taxon>Actinomycetes</taxon>
        <taxon>Micrococcales</taxon>
        <taxon>Microbacteriaceae</taxon>
        <taxon>Okibacterium</taxon>
    </lineage>
</organism>
<reference evidence="3 4" key="1">
    <citation type="submission" date="2017-02" db="EMBL/GenBank/DDBJ databases">
        <authorList>
            <person name="Peterson S.W."/>
        </authorList>
    </citation>
    <scope>NUCLEOTIDE SEQUENCE [LARGE SCALE GENOMIC DNA]</scope>
    <source>
        <strain evidence="3 4">VKM Ac-2059</strain>
    </source>
</reference>
<accession>A0A1T5KC03</accession>
<dbReference type="Proteomes" id="UP000190857">
    <property type="component" value="Unassembled WGS sequence"/>
</dbReference>
<dbReference type="AlphaFoldDB" id="A0A1T5KC03"/>
<gene>
    <name evidence="3" type="ORF">SAMN06309945_2103</name>
</gene>
<feature type="chain" id="PRO_5012007294" evidence="2">
    <location>
        <begin position="29"/>
        <end position="183"/>
    </location>
</feature>
<evidence type="ECO:0000313" key="3">
    <source>
        <dbReference type="EMBL" id="SKC61150.1"/>
    </source>
</evidence>
<sequence length="183" mass="18630">MKNPALISTAVLLCAGLTLGPTASPASASQLPGQTHSTTGPSHPSYTLESVAGTSEIKVTLRNGTVRHAGSHIEIVNQYGVVTEKIPLSFGRMTGGDTASVNHIEVTSFHVESSLAVTPGISTRAKKKKQGWEGSWDKCVSEAGLQGAGAGLFVGGLGGAAAGMVGSGVFSALLHCRNLPHKS</sequence>
<keyword evidence="2" id="KW-0732">Signal</keyword>
<evidence type="ECO:0000313" key="4">
    <source>
        <dbReference type="Proteomes" id="UP000190857"/>
    </source>
</evidence>
<dbReference type="EMBL" id="FUZP01000002">
    <property type="protein sequence ID" value="SKC61150.1"/>
    <property type="molecule type" value="Genomic_DNA"/>
</dbReference>
<name>A0A1T5KC03_9MICO</name>
<feature type="region of interest" description="Disordered" evidence="1">
    <location>
        <begin position="24"/>
        <end position="46"/>
    </location>
</feature>
<protein>
    <submittedName>
        <fullName evidence="3">Uncharacterized protein</fullName>
    </submittedName>
</protein>
<proteinExistence type="predicted"/>
<evidence type="ECO:0000256" key="1">
    <source>
        <dbReference type="SAM" id="MobiDB-lite"/>
    </source>
</evidence>
<feature type="signal peptide" evidence="2">
    <location>
        <begin position="1"/>
        <end position="28"/>
    </location>
</feature>
<evidence type="ECO:0000256" key="2">
    <source>
        <dbReference type="SAM" id="SignalP"/>
    </source>
</evidence>
<keyword evidence="4" id="KW-1185">Reference proteome</keyword>